<feature type="transmembrane region" description="Helical" evidence="7">
    <location>
        <begin position="178"/>
        <end position="198"/>
    </location>
</feature>
<feature type="transmembrane region" description="Helical" evidence="7">
    <location>
        <begin position="247"/>
        <end position="267"/>
    </location>
</feature>
<comment type="similarity">
    <text evidence="2">Belongs to the nucleotide-sugar transporter family. SLC35A subfamily.</text>
</comment>
<sequence>RCAVMSTEPASPINLKYLGIFLLTSQQICMPLMARYTRARDENETFFTTVNVLMMEVMKLCACTFLILREHGDPQRFLRDVKSAIWDDPVETAKVCFPAIIYTLQNNLYYIALTHLDATTFCILYQLKIFSTALLMRVLLNRRLSSYQWFALALLVVGAADVQWSSASHEGPAHTNDLYGLAAVATMCFTSAIAGVYLEKVLKGSSVSVWMQNIRISLIGLPVSLFSMMYYEWSNIQRDGMFRGWDFWVILLTATNSLGGLLIAMVIKYADNILKAYAQSGAIVGAVVGSWLIFSIVPSFFFMVGAALVMISIVIYSSYPYRPPADEMPLPVKG</sequence>
<name>A0AAV5VUW2_9BILA</name>
<feature type="transmembrane region" description="Helical" evidence="7">
    <location>
        <begin position="210"/>
        <end position="231"/>
    </location>
</feature>
<dbReference type="PIRSF" id="PIRSF005799">
    <property type="entry name" value="UDP-gal_transpt"/>
    <property type="match status" value="1"/>
</dbReference>
<evidence type="ECO:0000313" key="8">
    <source>
        <dbReference type="EMBL" id="GMT22063.1"/>
    </source>
</evidence>
<reference evidence="8" key="1">
    <citation type="submission" date="2023-10" db="EMBL/GenBank/DDBJ databases">
        <title>Genome assembly of Pristionchus species.</title>
        <authorList>
            <person name="Yoshida K."/>
            <person name="Sommer R.J."/>
        </authorList>
    </citation>
    <scope>NUCLEOTIDE SEQUENCE</scope>
    <source>
        <strain evidence="8">RS5133</strain>
    </source>
</reference>
<accession>A0AAV5VUW2</accession>
<dbReference type="Proteomes" id="UP001432322">
    <property type="component" value="Unassembled WGS sequence"/>
</dbReference>
<dbReference type="InterPro" id="IPR007271">
    <property type="entry name" value="Nuc_sug_transpt"/>
</dbReference>
<evidence type="ECO:0000256" key="7">
    <source>
        <dbReference type="SAM" id="Phobius"/>
    </source>
</evidence>
<feature type="non-terminal residue" evidence="8">
    <location>
        <position position="334"/>
    </location>
</feature>
<keyword evidence="5 7" id="KW-1133">Transmembrane helix</keyword>
<dbReference type="SUPFAM" id="SSF103481">
    <property type="entry name" value="Multidrug resistance efflux transporter EmrE"/>
    <property type="match status" value="1"/>
</dbReference>
<evidence type="ECO:0000256" key="4">
    <source>
        <dbReference type="ARBA" id="ARBA00022692"/>
    </source>
</evidence>
<dbReference type="NCBIfam" id="TIGR00803">
    <property type="entry name" value="nst"/>
    <property type="match status" value="1"/>
</dbReference>
<dbReference type="EMBL" id="BTSY01000004">
    <property type="protein sequence ID" value="GMT22063.1"/>
    <property type="molecule type" value="Genomic_DNA"/>
</dbReference>
<evidence type="ECO:0000256" key="5">
    <source>
        <dbReference type="ARBA" id="ARBA00022989"/>
    </source>
</evidence>
<dbReference type="GO" id="GO:0015165">
    <property type="term" value="F:pyrimidine nucleotide-sugar transmembrane transporter activity"/>
    <property type="evidence" value="ECO:0007669"/>
    <property type="project" value="InterPro"/>
</dbReference>
<evidence type="ECO:0000313" key="9">
    <source>
        <dbReference type="Proteomes" id="UP001432322"/>
    </source>
</evidence>
<dbReference type="GO" id="GO:0000139">
    <property type="term" value="C:Golgi membrane"/>
    <property type="evidence" value="ECO:0007669"/>
    <property type="project" value="InterPro"/>
</dbReference>
<feature type="transmembrane region" description="Helical" evidence="7">
    <location>
        <begin position="147"/>
        <end position="166"/>
    </location>
</feature>
<evidence type="ECO:0000256" key="1">
    <source>
        <dbReference type="ARBA" id="ARBA00004141"/>
    </source>
</evidence>
<protein>
    <submittedName>
        <fullName evidence="8">Uncharacterized protein</fullName>
    </submittedName>
</protein>
<gene>
    <name evidence="8" type="ORF">PFISCL1PPCAC_13360</name>
</gene>
<keyword evidence="9" id="KW-1185">Reference proteome</keyword>
<feature type="non-terminal residue" evidence="8">
    <location>
        <position position="1"/>
    </location>
</feature>
<evidence type="ECO:0000256" key="3">
    <source>
        <dbReference type="ARBA" id="ARBA00022597"/>
    </source>
</evidence>
<proteinExistence type="inferred from homology"/>
<feature type="transmembrane region" description="Helical" evidence="7">
    <location>
        <begin position="46"/>
        <end position="68"/>
    </location>
</feature>
<comment type="caution">
    <text evidence="8">The sequence shown here is derived from an EMBL/GenBank/DDBJ whole genome shotgun (WGS) entry which is preliminary data.</text>
</comment>
<evidence type="ECO:0000256" key="6">
    <source>
        <dbReference type="ARBA" id="ARBA00023136"/>
    </source>
</evidence>
<dbReference type="InterPro" id="IPR037185">
    <property type="entry name" value="EmrE-like"/>
</dbReference>
<keyword evidence="4 7" id="KW-0812">Transmembrane</keyword>
<evidence type="ECO:0000256" key="2">
    <source>
        <dbReference type="ARBA" id="ARBA00009976"/>
    </source>
</evidence>
<keyword evidence="3" id="KW-0762">Sugar transport</keyword>
<keyword evidence="6 7" id="KW-0472">Membrane</keyword>
<organism evidence="8 9">
    <name type="scientific">Pristionchus fissidentatus</name>
    <dbReference type="NCBI Taxonomy" id="1538716"/>
    <lineage>
        <taxon>Eukaryota</taxon>
        <taxon>Metazoa</taxon>
        <taxon>Ecdysozoa</taxon>
        <taxon>Nematoda</taxon>
        <taxon>Chromadorea</taxon>
        <taxon>Rhabditida</taxon>
        <taxon>Rhabditina</taxon>
        <taxon>Diplogasteromorpha</taxon>
        <taxon>Diplogasteroidea</taxon>
        <taxon>Neodiplogasteridae</taxon>
        <taxon>Pristionchus</taxon>
    </lineage>
</organism>
<dbReference type="AlphaFoldDB" id="A0AAV5VUW2"/>
<comment type="subcellular location">
    <subcellularLocation>
        <location evidence="1">Membrane</location>
        <topology evidence="1">Multi-pass membrane protein</topology>
    </subcellularLocation>
</comment>
<keyword evidence="3" id="KW-0813">Transport</keyword>
<dbReference type="PANTHER" id="PTHR10231">
    <property type="entry name" value="NUCLEOTIDE-SUGAR TRANSMEMBRANE TRANSPORTER"/>
    <property type="match status" value="1"/>
</dbReference>
<dbReference type="Pfam" id="PF04142">
    <property type="entry name" value="Nuc_sug_transp"/>
    <property type="match status" value="1"/>
</dbReference>
<feature type="transmembrane region" description="Helical" evidence="7">
    <location>
        <begin position="274"/>
        <end position="294"/>
    </location>
</feature>